<name>A0A979FKP6_HYAAZ</name>
<dbReference type="RefSeq" id="XP_047737559.1">
    <property type="nucleotide sequence ID" value="XM_047881603.1"/>
</dbReference>
<feature type="region of interest" description="Disordered" evidence="1">
    <location>
        <begin position="1"/>
        <end position="49"/>
    </location>
</feature>
<keyword evidence="2" id="KW-1185">Reference proteome</keyword>
<feature type="compositionally biased region" description="Acidic residues" evidence="1">
    <location>
        <begin position="10"/>
        <end position="22"/>
    </location>
</feature>
<dbReference type="KEGG" id="hazt:108672979"/>
<sequence>MMAEALADTTSDEEEMTADAEENPGPSAATAKGSAKRRRDASLDPAPSKRLAQISSTVDEHLHQVQEPTSAERNKAARASAFEEEATIASMGAHTVAVAATTDTTEGSSVEEEKIIGDELEDLAERNENVAGEDTPLSMVLQEIRELRKDLRYERQSSIKQPTVPFSSEKFCSSTPILWDKVTNLHELLLVSKVFCTEHRLQNTLYIKCTACSTFVNSIEGRTYRGNVKRHDAFPYGLLIKKDDEADLWSGTGRRWVRWKFKLKRHVEGADHSTIHFKGLQMMEHNEIEESRVILINKHFIICAIEVIKSKSAARHYETKLANFEALGVDIGNKQHSRKQFNDVVESICSTIDERLDQKLSYPLKSTGHPPHFFLTFDKSTPQRESNQAVMLVAMIDGSRVAYFLGAPKVYSIEEGEREISGGQSESLVAQIFLELQTRIPNVDKKFCAGAVADGQYANERFRNAFFTAVGVQDEFSFVIWDPSHFMDLCAKKFISQPYLKRLCERAARFHTKLGYGKMQAIARSIGEQMDEKTLVTKSLSTTRFIASTLQSFASIQRCFHHYVQAMYNFGGMRHNTDESFSEDEYMLVGQDFVIDLLLVSDILKQLVDLMVVSQELKLPCWKVLTNSKTTLENLELMENNLQSVDPSVPFRLNKRLWPNSAGVINGVVQDKKYNGVALVNGWLVDTSSATNSKNPVSWRYREPSDCLQDAIDFVRKLRFELERRLKTSVPDAVEVLGEAFDLSKLVCLQAGRWSTPLQEALLTESSEAAQKAFVSFFNNLKRLPHLQDYLREENAVEVFQQAMATFKWIVWSESPEASSVRKQIFETDEAYDGSRPDIFSPDLNCQARNFDQSFSHKSTVANFKITLKEENLITLMYVDSEIYTKFGKPFCLAFDVAMAKGGCEAIVESLYSVMNAQSQYGGQSNEVLVNRTKVDWHCPSSSLGVMDFITDAAKFHQSKHCVPYTRLNYGASAIVKRLRREKGRIPDKI</sequence>
<dbReference type="OrthoDB" id="10065482at2759"/>
<protein>
    <submittedName>
        <fullName evidence="3">Uncharacterized protein LOC108672979 isoform X1</fullName>
    </submittedName>
</protein>
<gene>
    <name evidence="3" type="primary">LOC108672979</name>
</gene>
<accession>A0A979FKP6</accession>
<proteinExistence type="predicted"/>
<reference evidence="3" key="1">
    <citation type="submission" date="2025-08" db="UniProtKB">
        <authorList>
            <consortium name="RefSeq"/>
        </authorList>
    </citation>
    <scope>IDENTIFICATION</scope>
    <source>
        <tissue evidence="3">Whole organism</tissue>
    </source>
</reference>
<evidence type="ECO:0000256" key="1">
    <source>
        <dbReference type="SAM" id="MobiDB-lite"/>
    </source>
</evidence>
<dbReference type="GeneID" id="108672979"/>
<evidence type="ECO:0000313" key="2">
    <source>
        <dbReference type="Proteomes" id="UP000694843"/>
    </source>
</evidence>
<evidence type="ECO:0000313" key="3">
    <source>
        <dbReference type="RefSeq" id="XP_047737559.1"/>
    </source>
</evidence>
<dbReference type="Proteomes" id="UP000694843">
    <property type="component" value="Unplaced"/>
</dbReference>
<dbReference type="AlphaFoldDB" id="A0A979FKP6"/>
<organism evidence="2 3">
    <name type="scientific">Hyalella azteca</name>
    <name type="common">Amphipod</name>
    <dbReference type="NCBI Taxonomy" id="294128"/>
    <lineage>
        <taxon>Eukaryota</taxon>
        <taxon>Metazoa</taxon>
        <taxon>Ecdysozoa</taxon>
        <taxon>Arthropoda</taxon>
        <taxon>Crustacea</taxon>
        <taxon>Multicrustacea</taxon>
        <taxon>Malacostraca</taxon>
        <taxon>Eumalacostraca</taxon>
        <taxon>Peracarida</taxon>
        <taxon>Amphipoda</taxon>
        <taxon>Senticaudata</taxon>
        <taxon>Talitrida</taxon>
        <taxon>Talitroidea</taxon>
        <taxon>Hyalellidae</taxon>
        <taxon>Hyalella</taxon>
    </lineage>
</organism>